<feature type="region of interest" description="Disordered" evidence="1">
    <location>
        <begin position="523"/>
        <end position="552"/>
    </location>
</feature>
<feature type="region of interest" description="Disordered" evidence="1">
    <location>
        <begin position="1"/>
        <end position="87"/>
    </location>
</feature>
<dbReference type="KEGG" id="mzt:108727292"/>
<feature type="region of interest" description="Disordered" evidence="1">
    <location>
        <begin position="422"/>
        <end position="451"/>
    </location>
</feature>
<feature type="compositionally biased region" description="Polar residues" evidence="1">
    <location>
        <begin position="442"/>
        <end position="451"/>
    </location>
</feature>
<feature type="compositionally biased region" description="Basic and acidic residues" evidence="1">
    <location>
        <begin position="31"/>
        <end position="42"/>
    </location>
</feature>
<dbReference type="Proteomes" id="UP000075809">
    <property type="component" value="Unassembled WGS sequence"/>
</dbReference>
<proteinExistence type="predicted"/>
<dbReference type="EMBL" id="KQ982813">
    <property type="protein sequence ID" value="KYQ50342.1"/>
    <property type="molecule type" value="Genomic_DNA"/>
</dbReference>
<sequence length="585" mass="66069">MMRCANFGNGKRSHSSVKRGVENVAMTTNDKINKKNDKKTDSPRSCQEQSISGHSTPITKKRNTNADKEGSPDFDYSPSPILPTFTQEGGNEVAWDWQSSLSRTPENRNKKQNVHCETPKGTKLLQRKRNSNSPLLYKPLKRKTIKMENIENIGQFAAELQALNERMRVIKQNNNNHSNDCVEEKEVPTLTNISNNEETPKVQDDKQNSVERRSNDNEQRNDSIGETNDHSDTSKKETSGNYDDLFDDSVDDDIIRCTQEIEEKFNLLERGNSTHLQIKREDSCKNDISNKTSVQSSSSENCKNPLRSISGSCNNSTLKTYSKLSLRRDANSSIHSAVQKSNDTYKPCSNNNNTIRSYARKPCDNKKLSKSNTIDLFDFQNDSFDDWFASCVEEEKLFPKSDVSSTHKNNSTKVQANYKHLTNAPLKSEAKSADSLKPTAKPETSNANYLQNRKFFKTKSLSEQHVNRDASINAKGSRASVSTKLIVTNDCKAENNAISLMHGVDRMRGSNVNRCAVKSDGNHFIKHHSTGNMKNDTQEMAKKSGSQPATRCTAEEIERKRLQAVARLEARRKLHFTKITNNINR</sequence>
<feature type="compositionally biased region" description="Polar residues" evidence="1">
    <location>
        <begin position="43"/>
        <end position="58"/>
    </location>
</feature>
<evidence type="ECO:0000256" key="1">
    <source>
        <dbReference type="SAM" id="MobiDB-lite"/>
    </source>
</evidence>
<dbReference type="AlphaFoldDB" id="A0A151WR09"/>
<evidence type="ECO:0000313" key="3">
    <source>
        <dbReference type="Proteomes" id="UP000075809"/>
    </source>
</evidence>
<protein>
    <submittedName>
        <fullName evidence="2">Uncharacterized protein</fullName>
    </submittedName>
</protein>
<accession>A0A151WR09</accession>
<organism evidence="2 3">
    <name type="scientific">Mycetomoellerius zeteki</name>
    <dbReference type="NCBI Taxonomy" id="64791"/>
    <lineage>
        <taxon>Eukaryota</taxon>
        <taxon>Metazoa</taxon>
        <taxon>Ecdysozoa</taxon>
        <taxon>Arthropoda</taxon>
        <taxon>Hexapoda</taxon>
        <taxon>Insecta</taxon>
        <taxon>Pterygota</taxon>
        <taxon>Neoptera</taxon>
        <taxon>Endopterygota</taxon>
        <taxon>Hymenoptera</taxon>
        <taxon>Apocrita</taxon>
        <taxon>Aculeata</taxon>
        <taxon>Formicoidea</taxon>
        <taxon>Formicidae</taxon>
        <taxon>Myrmicinae</taxon>
        <taxon>Mycetomoellerius</taxon>
    </lineage>
</organism>
<feature type="compositionally biased region" description="Basic and acidic residues" evidence="1">
    <location>
        <begin position="198"/>
        <end position="238"/>
    </location>
</feature>
<feature type="region of interest" description="Disordered" evidence="1">
    <location>
        <begin position="174"/>
        <end position="245"/>
    </location>
</feature>
<keyword evidence="3" id="KW-1185">Reference proteome</keyword>
<dbReference type="OrthoDB" id="2017408at2759"/>
<evidence type="ECO:0000313" key="2">
    <source>
        <dbReference type="EMBL" id="KYQ50342.1"/>
    </source>
</evidence>
<reference evidence="2 3" key="1">
    <citation type="submission" date="2015-09" db="EMBL/GenBank/DDBJ databases">
        <title>Trachymyrmex zeteki WGS genome.</title>
        <authorList>
            <person name="Nygaard S."/>
            <person name="Hu H."/>
            <person name="Boomsma J."/>
            <person name="Zhang G."/>
        </authorList>
    </citation>
    <scope>NUCLEOTIDE SEQUENCE [LARGE SCALE GENOMIC DNA]</scope>
    <source>
        <strain evidence="2">Tzet28-1</strain>
        <tissue evidence="2">Whole body</tissue>
    </source>
</reference>
<name>A0A151WR09_9HYME</name>
<gene>
    <name evidence="2" type="ORF">ALC60_10656</name>
</gene>